<evidence type="ECO:0000313" key="15">
    <source>
        <dbReference type="Proteomes" id="UP000294958"/>
    </source>
</evidence>
<evidence type="ECO:0000256" key="9">
    <source>
        <dbReference type="ARBA" id="ARBA00022840"/>
    </source>
</evidence>
<dbReference type="PIRSF" id="PIRSF000513">
    <property type="entry name" value="Thz_kinase"/>
    <property type="match status" value="1"/>
</dbReference>
<dbReference type="UniPathway" id="UPA00060">
    <property type="reaction ID" value="UER00139"/>
</dbReference>
<evidence type="ECO:0000256" key="4">
    <source>
        <dbReference type="ARBA" id="ARBA00012129"/>
    </source>
</evidence>
<dbReference type="GO" id="GO:0000287">
    <property type="term" value="F:magnesium ion binding"/>
    <property type="evidence" value="ECO:0007669"/>
    <property type="project" value="InterPro"/>
</dbReference>
<evidence type="ECO:0000256" key="7">
    <source>
        <dbReference type="ARBA" id="ARBA00022741"/>
    </source>
</evidence>
<organism evidence="12 14">
    <name type="scientific">Aquamicrobium defluvii</name>
    <dbReference type="NCBI Taxonomy" id="69279"/>
    <lineage>
        <taxon>Bacteria</taxon>
        <taxon>Pseudomonadati</taxon>
        <taxon>Pseudomonadota</taxon>
        <taxon>Alphaproteobacteria</taxon>
        <taxon>Hyphomicrobiales</taxon>
        <taxon>Phyllobacteriaceae</taxon>
        <taxon>Aquamicrobium</taxon>
    </lineage>
</organism>
<comment type="pathway">
    <text evidence="3">Cofactor biosynthesis; thiamine diphosphate biosynthesis; 4-methyl-5-(2-phosphoethyl)-thiazole from 5-(2-hydroxyethyl)-4-methylthiazole: step 1/1.</text>
</comment>
<keyword evidence="8 12" id="KW-0418">Kinase</keyword>
<dbReference type="RefSeq" id="WP_035024738.1">
    <property type="nucleotide sequence ID" value="NZ_KK073881.1"/>
</dbReference>
<proteinExistence type="predicted"/>
<dbReference type="PATRIC" id="fig|69279.3.peg.1311"/>
<reference evidence="13 15" key="2">
    <citation type="submission" date="2019-03" db="EMBL/GenBank/DDBJ databases">
        <title>Genomic Encyclopedia of Type Strains, Phase IV (KMG-IV): sequencing the most valuable type-strain genomes for metagenomic binning, comparative biology and taxonomic classification.</title>
        <authorList>
            <person name="Goeker M."/>
        </authorList>
    </citation>
    <scope>NUCLEOTIDE SEQUENCE [LARGE SCALE GENOMIC DNA]</scope>
    <source>
        <strain evidence="13 15">DSM 11603</strain>
    </source>
</reference>
<dbReference type="CDD" id="cd01170">
    <property type="entry name" value="THZ_kinase"/>
    <property type="match status" value="1"/>
</dbReference>
<evidence type="ECO:0000256" key="6">
    <source>
        <dbReference type="ARBA" id="ARBA00022723"/>
    </source>
</evidence>
<keyword evidence="7" id="KW-0547">Nucleotide-binding</keyword>
<dbReference type="EMBL" id="SNZF01000006">
    <property type="protein sequence ID" value="TDR36155.1"/>
    <property type="molecule type" value="Genomic_DNA"/>
</dbReference>
<evidence type="ECO:0000313" key="12">
    <source>
        <dbReference type="EMBL" id="EXL09319.1"/>
    </source>
</evidence>
<dbReference type="STRING" id="69279.BG36_21965"/>
<evidence type="ECO:0000256" key="10">
    <source>
        <dbReference type="ARBA" id="ARBA00022842"/>
    </source>
</evidence>
<dbReference type="Proteomes" id="UP000294958">
    <property type="component" value="Unassembled WGS sequence"/>
</dbReference>
<dbReference type="eggNOG" id="COG2145">
    <property type="taxonomic scope" value="Bacteria"/>
</dbReference>
<comment type="cofactor">
    <cofactor evidence="2">
        <name>Mg(2+)</name>
        <dbReference type="ChEBI" id="CHEBI:18420"/>
    </cofactor>
</comment>
<dbReference type="PRINTS" id="PR01099">
    <property type="entry name" value="HYETHTZKNASE"/>
</dbReference>
<dbReference type="Proteomes" id="UP000019849">
    <property type="component" value="Unassembled WGS sequence"/>
</dbReference>
<keyword evidence="5" id="KW-0808">Transferase</keyword>
<dbReference type="SUPFAM" id="SSF53613">
    <property type="entry name" value="Ribokinase-like"/>
    <property type="match status" value="1"/>
</dbReference>
<gene>
    <name evidence="12" type="ORF">BG36_21965</name>
    <name evidence="13" type="ORF">DES43_10654</name>
</gene>
<sequence>MNAVLPERAAALLDEVRQRRPRVHCLMNGVVPKFVADGLSALGAIPSMTSSPEEVGHFVAKADALLVNLGTLDARRREAIGIAVGVAAERGRPWALDPAHCDYSPPRAAFAQELLARGPAVLRANAAEYDLLSVPAGVVAVRTGKQDRIAQNGAAFSVTNGHPLAAMVTGTGCLSGAVIAVFLAIEADPFIAASAAMVVFGIAAEMAGETATGPGSFEPALLDALANLGGAHILQFAKADHEQD</sequence>
<keyword evidence="10" id="KW-0460">Magnesium</keyword>
<comment type="catalytic activity">
    <reaction evidence="1">
        <text>5-(2-hydroxyethyl)-4-methylthiazole + ATP = 4-methyl-5-(2-phosphooxyethyl)-thiazole + ADP + H(+)</text>
        <dbReference type="Rhea" id="RHEA:24212"/>
        <dbReference type="ChEBI" id="CHEBI:15378"/>
        <dbReference type="ChEBI" id="CHEBI:17957"/>
        <dbReference type="ChEBI" id="CHEBI:30616"/>
        <dbReference type="ChEBI" id="CHEBI:58296"/>
        <dbReference type="ChEBI" id="CHEBI:456216"/>
        <dbReference type="EC" id="2.7.1.50"/>
    </reaction>
</comment>
<dbReference type="Pfam" id="PF02110">
    <property type="entry name" value="HK"/>
    <property type="match status" value="2"/>
</dbReference>
<dbReference type="GO" id="GO:0009228">
    <property type="term" value="P:thiamine biosynthetic process"/>
    <property type="evidence" value="ECO:0007669"/>
    <property type="project" value="UniProtKB-KW"/>
</dbReference>
<dbReference type="Gene3D" id="3.40.1190.20">
    <property type="match status" value="2"/>
</dbReference>
<keyword evidence="15" id="KW-1185">Reference proteome</keyword>
<evidence type="ECO:0000256" key="2">
    <source>
        <dbReference type="ARBA" id="ARBA00001946"/>
    </source>
</evidence>
<dbReference type="EC" id="2.7.1.50" evidence="4"/>
<evidence type="ECO:0000313" key="13">
    <source>
        <dbReference type="EMBL" id="TDR36155.1"/>
    </source>
</evidence>
<dbReference type="GO" id="GO:0004417">
    <property type="term" value="F:hydroxyethylthiazole kinase activity"/>
    <property type="evidence" value="ECO:0007669"/>
    <property type="project" value="UniProtKB-EC"/>
</dbReference>
<keyword evidence="11" id="KW-0784">Thiamine biosynthesis</keyword>
<evidence type="ECO:0000256" key="11">
    <source>
        <dbReference type="ARBA" id="ARBA00022977"/>
    </source>
</evidence>
<evidence type="ECO:0000256" key="1">
    <source>
        <dbReference type="ARBA" id="ARBA00001771"/>
    </source>
</evidence>
<dbReference type="HOGENOM" id="CLU_019943_0_1_5"/>
<keyword evidence="9" id="KW-0067">ATP-binding</keyword>
<reference evidence="12 14" key="1">
    <citation type="submission" date="2014-02" db="EMBL/GenBank/DDBJ databases">
        <title>Aquamicrobium defluvii Genome sequencing.</title>
        <authorList>
            <person name="Wang X."/>
        </authorList>
    </citation>
    <scope>NUCLEOTIDE SEQUENCE [LARGE SCALE GENOMIC DNA]</scope>
    <source>
        <strain evidence="12 14">W13Z1</strain>
    </source>
</reference>
<name>A0A011TCG1_9HYPH</name>
<protein>
    <recommendedName>
        <fullName evidence="4">hydroxyethylthiazole kinase</fullName>
        <ecNumber evidence="4">2.7.1.50</ecNumber>
    </recommendedName>
</protein>
<accession>A0A011TCG1</accession>
<evidence type="ECO:0000313" key="14">
    <source>
        <dbReference type="Proteomes" id="UP000019849"/>
    </source>
</evidence>
<dbReference type="GO" id="GO:0009229">
    <property type="term" value="P:thiamine diphosphate biosynthetic process"/>
    <property type="evidence" value="ECO:0007669"/>
    <property type="project" value="UniProtKB-UniPathway"/>
</dbReference>
<dbReference type="GO" id="GO:0005524">
    <property type="term" value="F:ATP binding"/>
    <property type="evidence" value="ECO:0007669"/>
    <property type="project" value="UniProtKB-KW"/>
</dbReference>
<evidence type="ECO:0000256" key="5">
    <source>
        <dbReference type="ARBA" id="ARBA00022679"/>
    </source>
</evidence>
<comment type="caution">
    <text evidence="12">The sequence shown here is derived from an EMBL/GenBank/DDBJ whole genome shotgun (WGS) entry which is preliminary data.</text>
</comment>
<dbReference type="InterPro" id="IPR029056">
    <property type="entry name" value="Ribokinase-like"/>
</dbReference>
<dbReference type="AlphaFoldDB" id="A0A011TCG1"/>
<evidence type="ECO:0000256" key="8">
    <source>
        <dbReference type="ARBA" id="ARBA00022777"/>
    </source>
</evidence>
<dbReference type="OrthoDB" id="8909021at2"/>
<keyword evidence="6" id="KW-0479">Metal-binding</keyword>
<evidence type="ECO:0000256" key="3">
    <source>
        <dbReference type="ARBA" id="ARBA00004868"/>
    </source>
</evidence>
<dbReference type="InterPro" id="IPR000417">
    <property type="entry name" value="Hyethyz_kinase"/>
</dbReference>
<dbReference type="EMBL" id="JENY01000007">
    <property type="protein sequence ID" value="EXL09319.1"/>
    <property type="molecule type" value="Genomic_DNA"/>
</dbReference>